<dbReference type="Proteomes" id="UP000481033">
    <property type="component" value="Unassembled WGS sequence"/>
</dbReference>
<evidence type="ECO:0000256" key="1">
    <source>
        <dbReference type="SAM" id="MobiDB-lite"/>
    </source>
</evidence>
<sequence length="374" mass="42933">MYEQIEKPKENKSRAVANSVAQKKSYGRQGFGFVDNRPEAVAQRKMQKMMNKSSRRYQLKDIRHKTNDRARVKARQKHIANEVIQRKLVFTDDKSEETSLSSIFQAALEANYDATEKAVAYLASQAKSSKVYTYANWQAAVNYANDYMSPTKRFLRSRMRNMKKKSKPRTKRFLYDLQSKKNYGFDDPVINIGRLKGRFRPGWGGQPFWSSSKDDYGGSVVKSDYDSLIVEVGKDKKHNEQTIAKDILVWIGDGTEPKGYSERMIRTMSTFIQLTQIIEPHEKRFPGADKWARASLTRILNGGSSFKIEFNRKNGNFIPARAKKAGSDYGGQQSMRAYLELEKKKSDPKDWKDVGSKSIEKTLDELSDSSDEED</sequence>
<feature type="compositionally biased region" description="Acidic residues" evidence="1">
    <location>
        <begin position="365"/>
        <end position="374"/>
    </location>
</feature>
<dbReference type="EMBL" id="QXHD01000004">
    <property type="protein sequence ID" value="NEZ57635.1"/>
    <property type="molecule type" value="Genomic_DNA"/>
</dbReference>
<evidence type="ECO:0000313" key="2">
    <source>
        <dbReference type="EMBL" id="NEZ57635.1"/>
    </source>
</evidence>
<organism evidence="2 3">
    <name type="scientific">Adonisia turfae CCMR0081</name>
    <dbReference type="NCBI Taxonomy" id="2292702"/>
    <lineage>
        <taxon>Bacteria</taxon>
        <taxon>Bacillati</taxon>
        <taxon>Cyanobacteriota</taxon>
        <taxon>Adonisia</taxon>
        <taxon>Adonisia turfae</taxon>
    </lineage>
</organism>
<feature type="compositionally biased region" description="Basic and acidic residues" evidence="1">
    <location>
        <begin position="345"/>
        <end position="364"/>
    </location>
</feature>
<proteinExistence type="predicted"/>
<protein>
    <submittedName>
        <fullName evidence="2">Uncharacterized protein</fullName>
    </submittedName>
</protein>
<name>A0A6M0RMX9_9CYAN</name>
<evidence type="ECO:0000313" key="3">
    <source>
        <dbReference type="Proteomes" id="UP000481033"/>
    </source>
</evidence>
<dbReference type="AlphaFoldDB" id="A0A6M0RMX9"/>
<dbReference type="RefSeq" id="WP_163699756.1">
    <property type="nucleotide sequence ID" value="NZ_QXHD01000004.1"/>
</dbReference>
<accession>A0A6M0RMX9</accession>
<comment type="caution">
    <text evidence="2">The sequence shown here is derived from an EMBL/GenBank/DDBJ whole genome shotgun (WGS) entry which is preliminary data.</text>
</comment>
<reference evidence="2 3" key="1">
    <citation type="journal article" date="2020" name="Microb. Ecol.">
        <title>Ecogenomics of the Marine Benthic Filamentous Cyanobacterium Adonisia.</title>
        <authorList>
            <person name="Walter J.M."/>
            <person name="Coutinho F.H."/>
            <person name="Leomil L."/>
            <person name="Hargreaves P.I."/>
            <person name="Campeao M.E."/>
            <person name="Vieira V.V."/>
            <person name="Silva B.S."/>
            <person name="Fistarol G.O."/>
            <person name="Salomon P.S."/>
            <person name="Sawabe T."/>
            <person name="Mino S."/>
            <person name="Hosokawa M."/>
            <person name="Miyashita H."/>
            <person name="Maruyama F."/>
            <person name="van Verk M.C."/>
            <person name="Dutilh B.E."/>
            <person name="Thompson C.C."/>
            <person name="Thompson F.L."/>
        </authorList>
    </citation>
    <scope>NUCLEOTIDE SEQUENCE [LARGE SCALE GENOMIC DNA]</scope>
    <source>
        <strain evidence="2 3">CCMR0081</strain>
    </source>
</reference>
<keyword evidence="3" id="KW-1185">Reference proteome</keyword>
<gene>
    <name evidence="2" type="ORF">DXZ20_18600</name>
</gene>
<feature type="region of interest" description="Disordered" evidence="1">
    <location>
        <begin position="345"/>
        <end position="374"/>
    </location>
</feature>